<dbReference type="InterPro" id="IPR004090">
    <property type="entry name" value="Chemotax_Me-accpt_rcpt"/>
</dbReference>
<evidence type="ECO:0000256" key="7">
    <source>
        <dbReference type="ARBA" id="ARBA00023224"/>
    </source>
</evidence>
<accession>A0A7Z7J2H6</accession>
<evidence type="ECO:0000256" key="2">
    <source>
        <dbReference type="ARBA" id="ARBA00022475"/>
    </source>
</evidence>
<dbReference type="GO" id="GO:0005886">
    <property type="term" value="C:plasma membrane"/>
    <property type="evidence" value="ECO:0007669"/>
    <property type="project" value="UniProtKB-SubCell"/>
</dbReference>
<reference evidence="15 16" key="1">
    <citation type="submission" date="2017-10" db="EMBL/GenBank/DDBJ databases">
        <authorList>
            <person name="Regsiter A."/>
            <person name="William W."/>
        </authorList>
    </citation>
    <scope>NUCLEOTIDE SEQUENCE [LARGE SCALE GENOMIC DNA]</scope>
    <source>
        <strain evidence="15 16">CFBP6991</strain>
    </source>
</reference>
<evidence type="ECO:0000259" key="14">
    <source>
        <dbReference type="PROSITE" id="PS50885"/>
    </source>
</evidence>
<feature type="domain" description="HAMP" evidence="14">
    <location>
        <begin position="593"/>
        <end position="645"/>
    </location>
</feature>
<dbReference type="SUPFAM" id="SSF58104">
    <property type="entry name" value="Methyl-accepting chemotaxis protein (MCP) signaling domain"/>
    <property type="match status" value="1"/>
</dbReference>
<dbReference type="Proteomes" id="UP000234345">
    <property type="component" value="Unassembled WGS sequence"/>
</dbReference>
<evidence type="ECO:0000256" key="12">
    <source>
        <dbReference type="SAM" id="Phobius"/>
    </source>
</evidence>
<dbReference type="PRINTS" id="PR00260">
    <property type="entry name" value="CHEMTRNSDUCR"/>
</dbReference>
<evidence type="ECO:0000313" key="15">
    <source>
        <dbReference type="EMBL" id="SOO24817.1"/>
    </source>
</evidence>
<feature type="domain" description="Methyl-accepting transducer" evidence="13">
    <location>
        <begin position="650"/>
        <end position="879"/>
    </location>
</feature>
<dbReference type="InterPro" id="IPR003660">
    <property type="entry name" value="HAMP_dom"/>
</dbReference>
<feature type="compositionally biased region" description="Polar residues" evidence="11">
    <location>
        <begin position="931"/>
        <end position="951"/>
    </location>
</feature>
<dbReference type="Pfam" id="PF00672">
    <property type="entry name" value="HAMP"/>
    <property type="match status" value="1"/>
</dbReference>
<evidence type="ECO:0000256" key="4">
    <source>
        <dbReference type="ARBA" id="ARBA00022692"/>
    </source>
</evidence>
<dbReference type="InterPro" id="IPR033479">
    <property type="entry name" value="dCache_1"/>
</dbReference>
<evidence type="ECO:0000256" key="1">
    <source>
        <dbReference type="ARBA" id="ARBA00004651"/>
    </source>
</evidence>
<dbReference type="SUPFAM" id="SSF158472">
    <property type="entry name" value="HAMP domain-like"/>
    <property type="match status" value="1"/>
</dbReference>
<feature type="domain" description="HAMP" evidence="14">
    <location>
        <begin position="367"/>
        <end position="419"/>
    </location>
</feature>
<keyword evidence="3" id="KW-0488">Methylation</keyword>
<dbReference type="CDD" id="cd18774">
    <property type="entry name" value="PDC2_HK_sensor"/>
    <property type="match status" value="1"/>
</dbReference>
<dbReference type="GO" id="GO:0007165">
    <property type="term" value="P:signal transduction"/>
    <property type="evidence" value="ECO:0007669"/>
    <property type="project" value="UniProtKB-KW"/>
</dbReference>
<dbReference type="GO" id="GO:0004888">
    <property type="term" value="F:transmembrane signaling receptor activity"/>
    <property type="evidence" value="ECO:0007669"/>
    <property type="project" value="InterPro"/>
</dbReference>
<keyword evidence="4 12" id="KW-0812">Transmembrane</keyword>
<organism evidence="15 16">
    <name type="scientific">Xanthomonas campestris pv. phaseoli</name>
    <dbReference type="NCBI Taxonomy" id="317013"/>
    <lineage>
        <taxon>Bacteria</taxon>
        <taxon>Pseudomonadati</taxon>
        <taxon>Pseudomonadota</taxon>
        <taxon>Gammaproteobacteria</taxon>
        <taxon>Lysobacterales</taxon>
        <taxon>Lysobacteraceae</taxon>
        <taxon>Xanthomonas</taxon>
    </lineage>
</organism>
<evidence type="ECO:0000256" key="6">
    <source>
        <dbReference type="ARBA" id="ARBA00023136"/>
    </source>
</evidence>
<dbReference type="FunFam" id="1.10.287.950:FF:000002">
    <property type="entry name" value="Methyl-accepting chemotaxis protein"/>
    <property type="match status" value="1"/>
</dbReference>
<dbReference type="InterPro" id="IPR051310">
    <property type="entry name" value="MCP_chemotaxis"/>
</dbReference>
<dbReference type="PROSITE" id="PS50885">
    <property type="entry name" value="HAMP"/>
    <property type="match status" value="2"/>
</dbReference>
<feature type="transmembrane region" description="Helical" evidence="12">
    <location>
        <begin position="342"/>
        <end position="365"/>
    </location>
</feature>
<comment type="similarity">
    <text evidence="8">Belongs to the methyl-accepting chemotaxis (MCP) protein family.</text>
</comment>
<feature type="coiled-coil region" evidence="10">
    <location>
        <begin position="857"/>
        <end position="888"/>
    </location>
</feature>
<keyword evidence="10" id="KW-0175">Coiled coil</keyword>
<dbReference type="EMBL" id="OCZC01000069">
    <property type="protein sequence ID" value="SOO24817.1"/>
    <property type="molecule type" value="Genomic_DNA"/>
</dbReference>
<dbReference type="Gene3D" id="1.10.287.950">
    <property type="entry name" value="Methyl-accepting chemotaxis protein"/>
    <property type="match status" value="1"/>
</dbReference>
<gene>
    <name evidence="15" type="ORF">XFF6991_420034</name>
</gene>
<keyword evidence="2" id="KW-1003">Cell membrane</keyword>
<keyword evidence="6 12" id="KW-0472">Membrane</keyword>
<name>A0A7Z7J2H6_XANCH</name>
<dbReference type="CDD" id="cd11386">
    <property type="entry name" value="MCP_signal"/>
    <property type="match status" value="1"/>
</dbReference>
<dbReference type="InterPro" id="IPR004089">
    <property type="entry name" value="MCPsignal_dom"/>
</dbReference>
<evidence type="ECO:0000256" key="8">
    <source>
        <dbReference type="ARBA" id="ARBA00029447"/>
    </source>
</evidence>
<feature type="transmembrane region" description="Helical" evidence="12">
    <location>
        <begin position="40"/>
        <end position="61"/>
    </location>
</feature>
<dbReference type="AlphaFoldDB" id="A0A7Z7J2H6"/>
<dbReference type="PANTHER" id="PTHR43531">
    <property type="entry name" value="PROTEIN ICFG"/>
    <property type="match status" value="1"/>
</dbReference>
<sequence length="951" mass="101467">MPRPGGVAFSAFPSLLPFATTPMTSPSTHSRFSGRLAYRLMFGTAVIASLCFGLTAAITYWQSSRALSASAQATMQNAARYQAEQIGSDLGQALTTGQSLATTLLVQRANGGISRDSAAAVVHDQLLDHPEWVGMGTLWEPQAFDGNDSAFANAKGHDATGRFMTYWGRSDQTLVREPLTDYETPGLGDWNLKPRALLRQTVAEPYDYKIGGKTVLMTTLSTPILQDGKYLGAVTVDVALAALQQRLGALRPMQDGYVELLSPAGVVLASHDTTRIGKQVTDARHRTMLEAIKAGKDALDFTPDADGAVSAYVPLQIGKAQERFALGVVVPYATIMQQAHHLLWTILAVGLGSALVLSVALFALLRRQVVRPLEAAAHVADAIASGKLDNQIAVQRQDEVGRLMGAMQRMQSDLRERIERDAQVANENLRIRTALEHSEMEVLLADEQHNAVFITQALHASFKQGEPAFHAKGQTGFSADAVVGKPMDYVFGNDSEGTARTQRLRQLQSTTTERYRFGPVTLDLTMTPLYAPDGRRSGSMLLWRNISAEVSTQQEVAELVQSALMGDFGQRLALEDKHGFYLEFGRQLNGLLETTSLSLERISSLLSALAEGDLTVRMDGDFQGVFARMRDDANATVAQLTGIVSGIQTSATHISAAASEIAAGNNDLSQRTEQQAANLEETAASMEELTSTVKQNAEHARQANQLAIGAADVASHGGSVVAQVVTTMSGIETSSKKIAEIISVIDGIAFQTNILALNAAVEAARAGEQGRGFAVVASEVRTLAQRSAGAAKEIKHLIDDSVSKVEQGSSLVHQAGTTMSEIVASVQRVTDIMGEISAASQEQSSGIEQVNLTVTQMDEATQQNAALVEEATAAARAMEEQAGQLTEAVAVFKLNHAVKPVLAASTGKPAVRAVGTAKPSPARGKRVATPLRQSVGKSSGTAGHDSQWQDF</sequence>
<comment type="subcellular location">
    <subcellularLocation>
        <location evidence="1">Cell membrane</location>
        <topology evidence="1">Multi-pass membrane protein</topology>
    </subcellularLocation>
</comment>
<dbReference type="PANTHER" id="PTHR43531:SF14">
    <property type="entry name" value="METHYL-ACCEPTING CHEMOTAXIS PROTEIN I-RELATED"/>
    <property type="match status" value="1"/>
</dbReference>
<dbReference type="Gene3D" id="6.10.340.10">
    <property type="match status" value="1"/>
</dbReference>
<dbReference type="SMART" id="SM00304">
    <property type="entry name" value="HAMP"/>
    <property type="match status" value="2"/>
</dbReference>
<evidence type="ECO:0000256" key="11">
    <source>
        <dbReference type="SAM" id="MobiDB-lite"/>
    </source>
</evidence>
<dbReference type="Pfam" id="PF00015">
    <property type="entry name" value="MCPsignal"/>
    <property type="match status" value="1"/>
</dbReference>
<evidence type="ECO:0000259" key="13">
    <source>
        <dbReference type="PROSITE" id="PS50111"/>
    </source>
</evidence>
<protein>
    <submittedName>
        <fullName evidence="15">Methyl-accepting chemotaxis protein</fullName>
    </submittedName>
</protein>
<evidence type="ECO:0000313" key="16">
    <source>
        <dbReference type="Proteomes" id="UP000234345"/>
    </source>
</evidence>
<proteinExistence type="inferred from homology"/>
<comment type="caution">
    <text evidence="15">The sequence shown here is derived from an EMBL/GenBank/DDBJ whole genome shotgun (WGS) entry which is preliminary data.</text>
</comment>
<evidence type="ECO:0000256" key="9">
    <source>
        <dbReference type="PROSITE-ProRule" id="PRU00284"/>
    </source>
</evidence>
<dbReference type="Gene3D" id="3.30.450.20">
    <property type="entry name" value="PAS domain"/>
    <property type="match status" value="3"/>
</dbReference>
<dbReference type="CDD" id="cd12913">
    <property type="entry name" value="PDC1_MCP_like"/>
    <property type="match status" value="1"/>
</dbReference>
<evidence type="ECO:0000256" key="5">
    <source>
        <dbReference type="ARBA" id="ARBA00022989"/>
    </source>
</evidence>
<dbReference type="PROSITE" id="PS50111">
    <property type="entry name" value="CHEMOTAXIS_TRANSDUC_2"/>
    <property type="match status" value="1"/>
</dbReference>
<dbReference type="SMART" id="SM00283">
    <property type="entry name" value="MA"/>
    <property type="match status" value="1"/>
</dbReference>
<dbReference type="Pfam" id="PF02743">
    <property type="entry name" value="dCache_1"/>
    <property type="match status" value="1"/>
</dbReference>
<keyword evidence="5 12" id="KW-1133">Transmembrane helix</keyword>
<feature type="region of interest" description="Disordered" evidence="11">
    <location>
        <begin position="913"/>
        <end position="951"/>
    </location>
</feature>
<evidence type="ECO:0000256" key="3">
    <source>
        <dbReference type="ARBA" id="ARBA00022481"/>
    </source>
</evidence>
<dbReference type="GO" id="GO:0006935">
    <property type="term" value="P:chemotaxis"/>
    <property type="evidence" value="ECO:0007669"/>
    <property type="project" value="InterPro"/>
</dbReference>
<evidence type="ECO:0000256" key="10">
    <source>
        <dbReference type="SAM" id="Coils"/>
    </source>
</evidence>
<keyword evidence="7 9" id="KW-0807">Transducer</keyword>